<evidence type="ECO:0000256" key="1">
    <source>
        <dbReference type="ARBA" id="ARBA00038357"/>
    </source>
</evidence>
<evidence type="ECO:0000313" key="5">
    <source>
        <dbReference type="Proteomes" id="UP001362899"/>
    </source>
</evidence>
<dbReference type="PANTHER" id="PTHR10281">
    <property type="entry name" value="MEMBRANE-ASSOCIATED PROGESTERONE RECEPTOR COMPONENT-RELATED"/>
    <property type="match status" value="1"/>
</dbReference>
<dbReference type="InterPro" id="IPR050577">
    <property type="entry name" value="MAPR/NEUFC/NENF-like"/>
</dbReference>
<organism evidence="4 5">
    <name type="scientific">Starmerella bacillaris</name>
    <name type="common">Yeast</name>
    <name type="synonym">Candida zemplinina</name>
    <dbReference type="NCBI Taxonomy" id="1247836"/>
    <lineage>
        <taxon>Eukaryota</taxon>
        <taxon>Fungi</taxon>
        <taxon>Dikarya</taxon>
        <taxon>Ascomycota</taxon>
        <taxon>Saccharomycotina</taxon>
        <taxon>Dipodascomycetes</taxon>
        <taxon>Dipodascales</taxon>
        <taxon>Trichomonascaceae</taxon>
        <taxon>Starmerella</taxon>
    </lineage>
</organism>
<feature type="transmembrane region" description="Helical" evidence="2">
    <location>
        <begin position="6"/>
        <end position="26"/>
    </location>
</feature>
<dbReference type="EMBL" id="BTGC01000008">
    <property type="protein sequence ID" value="GMM53021.1"/>
    <property type="molecule type" value="Genomic_DNA"/>
</dbReference>
<dbReference type="AlphaFoldDB" id="A0AAV5RQY7"/>
<dbReference type="Gene3D" id="3.10.120.10">
    <property type="entry name" value="Cytochrome b5-like heme/steroid binding domain"/>
    <property type="match status" value="1"/>
</dbReference>
<reference evidence="4 5" key="1">
    <citation type="journal article" date="2023" name="Elife">
        <title>Identification of key yeast species and microbe-microbe interactions impacting larval growth of Drosophila in the wild.</title>
        <authorList>
            <person name="Mure A."/>
            <person name="Sugiura Y."/>
            <person name="Maeda R."/>
            <person name="Honda K."/>
            <person name="Sakurai N."/>
            <person name="Takahashi Y."/>
            <person name="Watada M."/>
            <person name="Katoh T."/>
            <person name="Gotoh A."/>
            <person name="Gotoh Y."/>
            <person name="Taniguchi I."/>
            <person name="Nakamura K."/>
            <person name="Hayashi T."/>
            <person name="Katayama T."/>
            <person name="Uemura T."/>
            <person name="Hattori Y."/>
        </authorList>
    </citation>
    <scope>NUCLEOTIDE SEQUENCE [LARGE SCALE GENOMIC DNA]</scope>
    <source>
        <strain evidence="4 5">SB-73</strain>
    </source>
</reference>
<dbReference type="GO" id="GO:0012505">
    <property type="term" value="C:endomembrane system"/>
    <property type="evidence" value="ECO:0007669"/>
    <property type="project" value="TreeGrafter"/>
</dbReference>
<evidence type="ECO:0000313" key="4">
    <source>
        <dbReference type="EMBL" id="GMM53021.1"/>
    </source>
</evidence>
<proteinExistence type="inferred from homology"/>
<dbReference type="Pfam" id="PF00173">
    <property type="entry name" value="Cyt-b5"/>
    <property type="match status" value="1"/>
</dbReference>
<dbReference type="SMART" id="SM01117">
    <property type="entry name" value="Cyt-b5"/>
    <property type="match status" value="1"/>
</dbReference>
<keyword evidence="5" id="KW-1185">Reference proteome</keyword>
<evidence type="ECO:0000256" key="2">
    <source>
        <dbReference type="SAM" id="Phobius"/>
    </source>
</evidence>
<dbReference type="SUPFAM" id="SSF55856">
    <property type="entry name" value="Cytochrome b5-like heme/steroid binding domain"/>
    <property type="match status" value="1"/>
</dbReference>
<dbReference type="InterPro" id="IPR001199">
    <property type="entry name" value="Cyt_B5-like_heme/steroid-bd"/>
</dbReference>
<keyword evidence="2" id="KW-1133">Transmembrane helix</keyword>
<comment type="similarity">
    <text evidence="1">Belongs to the cytochrome b5 family. MAPR subfamily.</text>
</comment>
<dbReference type="InterPro" id="IPR036400">
    <property type="entry name" value="Cyt_B5-like_heme/steroid_sf"/>
</dbReference>
<keyword evidence="2" id="KW-0812">Transmembrane</keyword>
<evidence type="ECO:0000259" key="3">
    <source>
        <dbReference type="SMART" id="SM01117"/>
    </source>
</evidence>
<accession>A0AAV5RQY7</accession>
<sequence length="168" mass="19101">MNESLKSIIIFALSGYLIASFVTNSWRLNFESRWFYAEYIKHRLMHPTPLVLSEQELALYNGSDPNLPIYLAINGSVFDVSTRRETYGPIGPYRFFSGKDAARAFATGCFQTDLTHDLRGLSENELESIRGWTRYFDESTRYWPVGVVTHGPLLGDPPKPCRGAQKPT</sequence>
<dbReference type="PANTHER" id="PTHR10281:SF76">
    <property type="entry name" value="CALCUTTA CUP-RELATED"/>
    <property type="match status" value="1"/>
</dbReference>
<name>A0AAV5RQY7_STABA</name>
<gene>
    <name evidence="4" type="ORF">DASB73_039840</name>
</gene>
<feature type="domain" description="Cytochrome b5 heme-binding" evidence="3">
    <location>
        <begin position="52"/>
        <end position="149"/>
    </location>
</feature>
<dbReference type="Proteomes" id="UP001362899">
    <property type="component" value="Unassembled WGS sequence"/>
</dbReference>
<comment type="caution">
    <text evidence="4">The sequence shown here is derived from an EMBL/GenBank/DDBJ whole genome shotgun (WGS) entry which is preliminary data.</text>
</comment>
<keyword evidence="2" id="KW-0472">Membrane</keyword>
<dbReference type="GO" id="GO:0016020">
    <property type="term" value="C:membrane"/>
    <property type="evidence" value="ECO:0007669"/>
    <property type="project" value="TreeGrafter"/>
</dbReference>
<protein>
    <recommendedName>
        <fullName evidence="3">Cytochrome b5 heme-binding domain-containing protein</fullName>
    </recommendedName>
</protein>